<reference evidence="1 2" key="1">
    <citation type="submission" date="2018-10" db="EMBL/GenBank/DDBJ databases">
        <title>Draft Genome Sequence of Bacteroides sp. KCTC 15687.</title>
        <authorList>
            <person name="Yu S.Y."/>
            <person name="Kim J.S."/>
            <person name="Oh B.S."/>
            <person name="Park S.H."/>
            <person name="Kang S.W."/>
            <person name="Park J.E."/>
            <person name="Choi S.H."/>
            <person name="Han K.I."/>
            <person name="Lee K.C."/>
            <person name="Eom M.K."/>
            <person name="Suh M.K."/>
            <person name="Lee D.H."/>
            <person name="Yoon H."/>
            <person name="Kim B."/>
            <person name="Yang S.J."/>
            <person name="Lee J.S."/>
            <person name="Lee J.H."/>
        </authorList>
    </citation>
    <scope>NUCLEOTIDE SEQUENCE [LARGE SCALE GENOMIC DNA]</scope>
    <source>
        <strain evidence="1 2">KCTC 15687</strain>
    </source>
</reference>
<gene>
    <name evidence="1" type="ORF">KGMB02408_41720</name>
</gene>
<proteinExistence type="predicted"/>
<comment type="caution">
    <text evidence="1">The sequence shown here is derived from an EMBL/GenBank/DDBJ whole genome shotgun (WGS) entry which is preliminary data.</text>
</comment>
<sequence>MLKEKLVSILEDASDNWDEEHLVAEIQVERLIAALLILYDSINKTKANMNFTENLIVFLLLLIEFSCFDHKCTNKTHSFIVIHII</sequence>
<name>A0A401M0H4_9BACE</name>
<accession>A0A401M0H4</accession>
<dbReference type="Proteomes" id="UP000288079">
    <property type="component" value="Unassembled WGS sequence"/>
</dbReference>
<dbReference type="AlphaFoldDB" id="A0A401M0H4"/>
<dbReference type="EMBL" id="BHWB01000022">
    <property type="protein sequence ID" value="GCB37227.1"/>
    <property type="molecule type" value="Genomic_DNA"/>
</dbReference>
<evidence type="ECO:0000313" key="1">
    <source>
        <dbReference type="EMBL" id="GCB37227.1"/>
    </source>
</evidence>
<protein>
    <submittedName>
        <fullName evidence="1">Uncharacterized protein</fullName>
    </submittedName>
</protein>
<organism evidence="1 2">
    <name type="scientific">Bacteroides faecalis</name>
    <dbReference type="NCBI Taxonomy" id="2447885"/>
    <lineage>
        <taxon>Bacteria</taxon>
        <taxon>Pseudomonadati</taxon>
        <taxon>Bacteroidota</taxon>
        <taxon>Bacteroidia</taxon>
        <taxon>Bacteroidales</taxon>
        <taxon>Bacteroidaceae</taxon>
        <taxon>Bacteroides</taxon>
    </lineage>
</organism>
<evidence type="ECO:0000313" key="2">
    <source>
        <dbReference type="Proteomes" id="UP000288079"/>
    </source>
</evidence>
<keyword evidence="2" id="KW-1185">Reference proteome</keyword>